<dbReference type="Proteomes" id="UP000007799">
    <property type="component" value="Unassembled WGS sequence"/>
</dbReference>
<dbReference type="RefSeq" id="XP_004994341.1">
    <property type="nucleotide sequence ID" value="XM_004994284.1"/>
</dbReference>
<evidence type="ECO:0000256" key="3">
    <source>
        <dbReference type="ARBA" id="ARBA00001954"/>
    </source>
</evidence>
<comment type="cofactor">
    <cofactor evidence="3">
        <name>Fe(2+)</name>
        <dbReference type="ChEBI" id="CHEBI:29033"/>
    </cofactor>
</comment>
<dbReference type="EMBL" id="GL832965">
    <property type="protein sequence ID" value="EGD73310.1"/>
    <property type="molecule type" value="Genomic_DNA"/>
</dbReference>
<gene>
    <name evidence="12" type="ORF">PTSG_05026</name>
</gene>
<dbReference type="Pfam" id="PF00149">
    <property type="entry name" value="Metallophos"/>
    <property type="match status" value="1"/>
</dbReference>
<sequence length="211" mass="23959">MLIAVEGCCHGELDNIYASLQDAERQTGQRVDLLLCCGDFQAVRNQADLSTMACPDKYKSMRTFYKYYKGEKKAPVLTIFIGGNHEASNHMWELPYGGWVAPNIYYLGFGGVVTVNGVRIGGLSGIFNHRHYHLGHSEMPPFTSGSQRSIYHVREFDVFQLKQLSRPVDVFLSHDWPSRIAHHGDTNALIRRKPFLKDEIYNETLAAHKQV</sequence>
<comment type="cofactor">
    <cofactor evidence="2">
        <name>Zn(2+)</name>
        <dbReference type="ChEBI" id="CHEBI:29105"/>
    </cofactor>
</comment>
<evidence type="ECO:0000256" key="2">
    <source>
        <dbReference type="ARBA" id="ARBA00001947"/>
    </source>
</evidence>
<organism evidence="13">
    <name type="scientific">Salpingoeca rosetta (strain ATCC 50818 / BSB-021)</name>
    <dbReference type="NCBI Taxonomy" id="946362"/>
    <lineage>
        <taxon>Eukaryota</taxon>
        <taxon>Choanoflagellata</taxon>
        <taxon>Craspedida</taxon>
        <taxon>Salpingoecidae</taxon>
        <taxon>Salpingoeca</taxon>
    </lineage>
</organism>
<dbReference type="PANTHER" id="PTHR12849:SF0">
    <property type="entry name" value="LARIAT DEBRANCHING ENZYME"/>
    <property type="match status" value="1"/>
</dbReference>
<keyword evidence="8" id="KW-0862">Zinc</keyword>
<dbReference type="GO" id="GO:0046872">
    <property type="term" value="F:metal ion binding"/>
    <property type="evidence" value="ECO:0007669"/>
    <property type="project" value="UniProtKB-KW"/>
</dbReference>
<feature type="domain" description="Calcineurin-like phosphoesterase" evidence="11">
    <location>
        <begin position="1"/>
        <end position="186"/>
    </location>
</feature>
<keyword evidence="13" id="KW-1185">Reference proteome</keyword>
<reference evidence="12" key="1">
    <citation type="submission" date="2009-08" db="EMBL/GenBank/DDBJ databases">
        <title>Annotation of Salpingoeca rosetta.</title>
        <authorList>
            <consortium name="The Broad Institute Genome Sequencing Platform"/>
            <person name="Russ C."/>
            <person name="Cuomo C."/>
            <person name="Burger G."/>
            <person name="Gray M.W."/>
            <person name="Holland P.W.H."/>
            <person name="King N."/>
            <person name="Lang F.B.F."/>
            <person name="Roger A.J."/>
            <person name="Ruiz-Trillo I."/>
            <person name="Young S.K."/>
            <person name="Zeng Q."/>
            <person name="Gargeya S."/>
            <person name="Alvarado L."/>
            <person name="Berlin A."/>
            <person name="Chapman S.B."/>
            <person name="Chen Z."/>
            <person name="Freedman E."/>
            <person name="Gellesch M."/>
            <person name="Goldberg J."/>
            <person name="Griggs A."/>
            <person name="Gujja S."/>
            <person name="Heilman E."/>
            <person name="Heiman D."/>
            <person name="Howarth C."/>
            <person name="Mehta T."/>
            <person name="Neiman D."/>
            <person name="Pearson M."/>
            <person name="Roberts A."/>
            <person name="Saif S."/>
            <person name="Shea T."/>
            <person name="Shenoy N."/>
            <person name="Sisk P."/>
            <person name="Stolte C."/>
            <person name="Sykes S."/>
            <person name="White J."/>
            <person name="Yandava C."/>
            <person name="Haas B."/>
            <person name="Nusbaum C."/>
            <person name="Birren B."/>
        </authorList>
    </citation>
    <scope>NUCLEOTIDE SEQUENCE [LARGE SCALE GENOMIC DNA]</scope>
    <source>
        <strain evidence="12">ATCC 50818</strain>
    </source>
</reference>
<dbReference type="AlphaFoldDB" id="F2U9A7"/>
<protein>
    <submittedName>
        <fullName evidence="12">Lariat debranching enzyme</fullName>
    </submittedName>
</protein>
<keyword evidence="6" id="KW-0479">Metal-binding</keyword>
<evidence type="ECO:0000259" key="11">
    <source>
        <dbReference type="Pfam" id="PF00149"/>
    </source>
</evidence>
<dbReference type="PANTHER" id="PTHR12849">
    <property type="entry name" value="RNA LARIAT DEBRANCHING ENZYME"/>
    <property type="match status" value="1"/>
</dbReference>
<dbReference type="GO" id="GO:0000398">
    <property type="term" value="P:mRNA splicing, via spliceosome"/>
    <property type="evidence" value="ECO:0007669"/>
    <property type="project" value="TreeGrafter"/>
</dbReference>
<evidence type="ECO:0000313" key="13">
    <source>
        <dbReference type="Proteomes" id="UP000007799"/>
    </source>
</evidence>
<evidence type="ECO:0000256" key="7">
    <source>
        <dbReference type="ARBA" id="ARBA00022801"/>
    </source>
</evidence>
<evidence type="ECO:0000256" key="8">
    <source>
        <dbReference type="ARBA" id="ARBA00022833"/>
    </source>
</evidence>
<dbReference type="eggNOG" id="KOG2863">
    <property type="taxonomic scope" value="Eukaryota"/>
</dbReference>
<dbReference type="OMA" id="IGGNHEP"/>
<keyword evidence="5" id="KW-0507">mRNA processing</keyword>
<comment type="similarity">
    <text evidence="4">Belongs to the lariat debranching enzyme family.</text>
</comment>
<keyword evidence="7" id="KW-0378">Hydrolase</keyword>
<dbReference type="GeneID" id="16074921"/>
<evidence type="ECO:0000256" key="9">
    <source>
        <dbReference type="ARBA" id="ARBA00023004"/>
    </source>
</evidence>
<keyword evidence="10" id="KW-0464">Manganese</keyword>
<evidence type="ECO:0000256" key="10">
    <source>
        <dbReference type="ARBA" id="ARBA00023211"/>
    </source>
</evidence>
<dbReference type="GO" id="GO:0008419">
    <property type="term" value="F:RNA lariat debranching enzyme activity"/>
    <property type="evidence" value="ECO:0007669"/>
    <property type="project" value="TreeGrafter"/>
</dbReference>
<dbReference type="OrthoDB" id="407609at2759"/>
<dbReference type="GO" id="GO:0005634">
    <property type="term" value="C:nucleus"/>
    <property type="evidence" value="ECO:0007669"/>
    <property type="project" value="TreeGrafter"/>
</dbReference>
<proteinExistence type="inferred from homology"/>
<dbReference type="STRING" id="946362.F2U9A7"/>
<dbReference type="InterPro" id="IPR029052">
    <property type="entry name" value="Metallo-depent_PP-like"/>
</dbReference>
<keyword evidence="9" id="KW-0408">Iron</keyword>
<dbReference type="SUPFAM" id="SSF56300">
    <property type="entry name" value="Metallo-dependent phosphatases"/>
    <property type="match status" value="1"/>
</dbReference>
<dbReference type="InterPro" id="IPR004843">
    <property type="entry name" value="Calcineurin-like_PHP"/>
</dbReference>
<dbReference type="KEGG" id="sre:PTSG_05026"/>
<comment type="cofactor">
    <cofactor evidence="1">
        <name>Mn(2+)</name>
        <dbReference type="ChEBI" id="CHEBI:29035"/>
    </cofactor>
</comment>
<evidence type="ECO:0000256" key="5">
    <source>
        <dbReference type="ARBA" id="ARBA00022664"/>
    </source>
</evidence>
<accession>F2U9A7</accession>
<evidence type="ECO:0000256" key="6">
    <source>
        <dbReference type="ARBA" id="ARBA00022723"/>
    </source>
</evidence>
<evidence type="ECO:0000313" key="12">
    <source>
        <dbReference type="EMBL" id="EGD73310.1"/>
    </source>
</evidence>
<dbReference type="CDD" id="cd00844">
    <property type="entry name" value="MPP_Dbr1_N"/>
    <property type="match status" value="1"/>
</dbReference>
<evidence type="ECO:0000256" key="1">
    <source>
        <dbReference type="ARBA" id="ARBA00001936"/>
    </source>
</evidence>
<dbReference type="InterPro" id="IPR041816">
    <property type="entry name" value="Dbr1_N"/>
</dbReference>
<dbReference type="InParanoid" id="F2U9A7"/>
<name>F2U9A7_SALR5</name>
<evidence type="ECO:0000256" key="4">
    <source>
        <dbReference type="ARBA" id="ARBA00006045"/>
    </source>
</evidence>